<keyword evidence="11 14" id="KW-0460">Magnesium</keyword>
<sequence>SRQGRGKDKNTRLACLLGERCPTLAFILQRRLKENEGGWRIRGLPSRYLSVLPKKLRLHGCSFVQTSIKMVYVTKYDHEESAILPTGNVPGGQQKAHTASTTVDYLSDLNIMSRANRIRLSGIVCTIGPVSREVDYLFDMIDTGMNIARMNFSHGTHEYHGGTIDNCRLAAEKYAKERGYDPSLAIALDTKGPEIRTGLLEGDDGRLELALETGAKIKITTDEAFKEKCTADVLFVDYKNITKVLEPGKRIYIDDGLISVVVKEVKDDHIIGEVENGGNLGSRKGCNLPGTDCDLPAISAKDQEDLMFGIEKDVDMIFASFIRDAAGVRDIRKILGEKGKNILIIPKIENQQGVNNIDEIIAESDGIMVARGDMGIEIPPEKVFIAQKQIIAKCNKAGKPVICATQMLESMVKKPRPTRAEGSDVANAVLDGADCVMLSGETAKGDFPLQCIRTMGNLSREAEACLWNERFFNDLVRSKTLDLHNQAADATQTTSMVAVQASYGIKASAIIAITTTGRTAKAASQYRPQCPILGVTRQRQAGRQMQLHRGCIPLYYAEDRIDDWTKDIDNRIQYAIDFGKKNGFIKTGDNVICITGWRKGAGSSNTVRILNVQ</sequence>
<dbReference type="CDD" id="cd00288">
    <property type="entry name" value="Pyruvate_Kinase"/>
    <property type="match status" value="1"/>
</dbReference>
<accession>A0A553NVG5</accession>
<dbReference type="InterPro" id="IPR015813">
    <property type="entry name" value="Pyrv/PenolPyrv_kinase-like_dom"/>
</dbReference>
<dbReference type="InterPro" id="IPR018209">
    <property type="entry name" value="Pyrv_Knase_AS"/>
</dbReference>
<gene>
    <name evidence="17" type="ORF">TCAL_03277</name>
</gene>
<dbReference type="InterPro" id="IPR011037">
    <property type="entry name" value="Pyrv_Knase-like_insert_dom_sf"/>
</dbReference>
<dbReference type="STRING" id="6832.A0A553NVG5"/>
<evidence type="ECO:0000256" key="1">
    <source>
        <dbReference type="ARBA" id="ARBA00001946"/>
    </source>
</evidence>
<evidence type="ECO:0000313" key="17">
    <source>
        <dbReference type="EMBL" id="TRY69419.1"/>
    </source>
</evidence>
<dbReference type="PANTHER" id="PTHR11817">
    <property type="entry name" value="PYRUVATE KINASE"/>
    <property type="match status" value="1"/>
</dbReference>
<dbReference type="FunFam" id="3.20.20.60:FF:000025">
    <property type="entry name" value="Pyruvate kinase"/>
    <property type="match status" value="1"/>
</dbReference>
<dbReference type="NCBIfam" id="NF004491">
    <property type="entry name" value="PRK05826.1"/>
    <property type="match status" value="1"/>
</dbReference>
<dbReference type="EMBL" id="VCGU01000010">
    <property type="protein sequence ID" value="TRY69419.1"/>
    <property type="molecule type" value="Genomic_DNA"/>
</dbReference>
<dbReference type="SUPFAM" id="SSF52935">
    <property type="entry name" value="PK C-terminal domain-like"/>
    <property type="match status" value="1"/>
</dbReference>
<keyword evidence="18" id="KW-1185">Reference proteome</keyword>
<comment type="catalytic activity">
    <reaction evidence="14">
        <text>pyruvate + ATP = phosphoenolpyruvate + ADP + H(+)</text>
        <dbReference type="Rhea" id="RHEA:18157"/>
        <dbReference type="ChEBI" id="CHEBI:15361"/>
        <dbReference type="ChEBI" id="CHEBI:15378"/>
        <dbReference type="ChEBI" id="CHEBI:30616"/>
        <dbReference type="ChEBI" id="CHEBI:58702"/>
        <dbReference type="ChEBI" id="CHEBI:456216"/>
        <dbReference type="EC" id="2.7.1.40"/>
    </reaction>
</comment>
<dbReference type="AlphaFoldDB" id="A0A553NVG5"/>
<dbReference type="InterPro" id="IPR040442">
    <property type="entry name" value="Pyrv_kinase-like_dom_sf"/>
</dbReference>
<dbReference type="InterPro" id="IPR036918">
    <property type="entry name" value="Pyrv_Knase_C_sf"/>
</dbReference>
<keyword evidence="9 14" id="KW-0418">Kinase</keyword>
<evidence type="ECO:0000256" key="10">
    <source>
        <dbReference type="ARBA" id="ARBA00022840"/>
    </source>
</evidence>
<dbReference type="NCBIfam" id="TIGR01064">
    <property type="entry name" value="pyruv_kin"/>
    <property type="match status" value="1"/>
</dbReference>
<feature type="domain" description="Pyruvate kinase barrel" evidence="15">
    <location>
        <begin position="119"/>
        <end position="451"/>
    </location>
</feature>
<feature type="non-terminal residue" evidence="17">
    <location>
        <position position="1"/>
    </location>
</feature>
<dbReference type="GO" id="GO:0004743">
    <property type="term" value="F:pyruvate kinase activity"/>
    <property type="evidence" value="ECO:0007669"/>
    <property type="project" value="UniProtKB-EC"/>
</dbReference>
<dbReference type="Pfam" id="PF02887">
    <property type="entry name" value="PK_C"/>
    <property type="match status" value="1"/>
</dbReference>
<dbReference type="Pfam" id="PF00224">
    <property type="entry name" value="PK"/>
    <property type="match status" value="1"/>
</dbReference>
<dbReference type="GO" id="GO:0030955">
    <property type="term" value="F:potassium ion binding"/>
    <property type="evidence" value="ECO:0007669"/>
    <property type="project" value="InterPro"/>
</dbReference>
<comment type="pathway">
    <text evidence="3 14">Carbohydrate degradation; glycolysis; pyruvate from D-glyceraldehyde 3-phosphate: step 5/5.</text>
</comment>
<keyword evidence="13" id="KW-0670">Pyruvate</keyword>
<dbReference type="GO" id="GO:0005524">
    <property type="term" value="F:ATP binding"/>
    <property type="evidence" value="ECO:0007669"/>
    <property type="project" value="UniProtKB-KW"/>
</dbReference>
<keyword evidence="8" id="KW-0547">Nucleotide-binding</keyword>
<dbReference type="Gene3D" id="3.20.20.60">
    <property type="entry name" value="Phosphoenolpyruvate-binding domains"/>
    <property type="match status" value="1"/>
</dbReference>
<proteinExistence type="inferred from homology"/>
<dbReference type="Gene3D" id="2.40.33.10">
    <property type="entry name" value="PK beta-barrel domain-like"/>
    <property type="match status" value="1"/>
</dbReference>
<dbReference type="PRINTS" id="PR01050">
    <property type="entry name" value="PYRUVTKNASE"/>
</dbReference>
<evidence type="ECO:0000259" key="15">
    <source>
        <dbReference type="Pfam" id="PF00224"/>
    </source>
</evidence>
<evidence type="ECO:0000256" key="7">
    <source>
        <dbReference type="ARBA" id="ARBA00022723"/>
    </source>
</evidence>
<dbReference type="PROSITE" id="PS00110">
    <property type="entry name" value="PYRUVATE_KINASE"/>
    <property type="match status" value="1"/>
</dbReference>
<organism evidence="17 18">
    <name type="scientific">Tigriopus californicus</name>
    <name type="common">Marine copepod</name>
    <dbReference type="NCBI Taxonomy" id="6832"/>
    <lineage>
        <taxon>Eukaryota</taxon>
        <taxon>Metazoa</taxon>
        <taxon>Ecdysozoa</taxon>
        <taxon>Arthropoda</taxon>
        <taxon>Crustacea</taxon>
        <taxon>Multicrustacea</taxon>
        <taxon>Hexanauplia</taxon>
        <taxon>Copepoda</taxon>
        <taxon>Harpacticoida</taxon>
        <taxon>Harpacticidae</taxon>
        <taxon>Tigriopus</taxon>
    </lineage>
</organism>
<dbReference type="InterPro" id="IPR001697">
    <property type="entry name" value="Pyr_Knase"/>
</dbReference>
<comment type="cofactor">
    <cofactor evidence="1">
        <name>Mg(2+)</name>
        <dbReference type="ChEBI" id="CHEBI:18420"/>
    </cofactor>
</comment>
<dbReference type="InterPro" id="IPR015793">
    <property type="entry name" value="Pyrv_Knase_brl"/>
</dbReference>
<dbReference type="SUPFAM" id="SSF51621">
    <property type="entry name" value="Phosphoenolpyruvate/pyruvate domain"/>
    <property type="match status" value="1"/>
</dbReference>
<evidence type="ECO:0000256" key="2">
    <source>
        <dbReference type="ARBA" id="ARBA00001958"/>
    </source>
</evidence>
<evidence type="ECO:0000256" key="6">
    <source>
        <dbReference type="ARBA" id="ARBA00022679"/>
    </source>
</evidence>
<dbReference type="Proteomes" id="UP000318571">
    <property type="component" value="Chromosome 1"/>
</dbReference>
<comment type="cofactor">
    <cofactor evidence="2">
        <name>K(+)</name>
        <dbReference type="ChEBI" id="CHEBI:29103"/>
    </cofactor>
</comment>
<keyword evidence="12 14" id="KW-0324">Glycolysis</keyword>
<dbReference type="GO" id="GO:0016301">
    <property type="term" value="F:kinase activity"/>
    <property type="evidence" value="ECO:0007669"/>
    <property type="project" value="UniProtKB-KW"/>
</dbReference>
<keyword evidence="10" id="KW-0067">ATP-binding</keyword>
<reference evidence="17 18" key="1">
    <citation type="journal article" date="2018" name="Nat. Ecol. Evol.">
        <title>Genomic signatures of mitonuclear coevolution across populations of Tigriopus californicus.</title>
        <authorList>
            <person name="Barreto F.S."/>
            <person name="Watson E.T."/>
            <person name="Lima T.G."/>
            <person name="Willett C.S."/>
            <person name="Edmands S."/>
            <person name="Li W."/>
            <person name="Burton R.S."/>
        </authorList>
    </citation>
    <scope>NUCLEOTIDE SEQUENCE [LARGE SCALE GENOMIC DNA]</scope>
    <source>
        <strain evidence="17 18">San Diego</strain>
    </source>
</reference>
<comment type="caution">
    <text evidence="17">The sequence shown here is derived from an EMBL/GenBank/DDBJ whole genome shotgun (WGS) entry which is preliminary data.</text>
</comment>
<comment type="similarity">
    <text evidence="4 14">Belongs to the pyruvate kinase family.</text>
</comment>
<evidence type="ECO:0000256" key="4">
    <source>
        <dbReference type="ARBA" id="ARBA00008663"/>
    </source>
</evidence>
<protein>
    <recommendedName>
        <fullName evidence="5 14">Pyruvate kinase</fullName>
        <ecNumber evidence="5 14">2.7.1.40</ecNumber>
    </recommendedName>
</protein>
<feature type="domain" description="Pyruvate kinase C-terminal" evidence="16">
    <location>
        <begin position="493"/>
        <end position="610"/>
    </location>
</feature>
<evidence type="ECO:0000256" key="12">
    <source>
        <dbReference type="ARBA" id="ARBA00023152"/>
    </source>
</evidence>
<evidence type="ECO:0000256" key="13">
    <source>
        <dbReference type="ARBA" id="ARBA00023317"/>
    </source>
</evidence>
<dbReference type="UniPathway" id="UPA00109">
    <property type="reaction ID" value="UER00188"/>
</dbReference>
<evidence type="ECO:0000256" key="5">
    <source>
        <dbReference type="ARBA" id="ARBA00012142"/>
    </source>
</evidence>
<evidence type="ECO:0000256" key="8">
    <source>
        <dbReference type="ARBA" id="ARBA00022741"/>
    </source>
</evidence>
<dbReference type="Gene3D" id="3.40.1380.20">
    <property type="entry name" value="Pyruvate kinase, C-terminal domain"/>
    <property type="match status" value="1"/>
</dbReference>
<dbReference type="SUPFAM" id="SSF50800">
    <property type="entry name" value="PK beta-barrel domain-like"/>
    <property type="match status" value="1"/>
</dbReference>
<keyword evidence="6 14" id="KW-0808">Transferase</keyword>
<dbReference type="GO" id="GO:0000287">
    <property type="term" value="F:magnesium ion binding"/>
    <property type="evidence" value="ECO:0007669"/>
    <property type="project" value="InterPro"/>
</dbReference>
<evidence type="ECO:0000313" key="18">
    <source>
        <dbReference type="Proteomes" id="UP000318571"/>
    </source>
</evidence>
<dbReference type="FunFam" id="2.40.33.10:FF:000023">
    <property type="entry name" value="Pyruvate kinase PKM"/>
    <property type="match status" value="1"/>
</dbReference>
<evidence type="ECO:0000256" key="9">
    <source>
        <dbReference type="ARBA" id="ARBA00022777"/>
    </source>
</evidence>
<keyword evidence="7" id="KW-0479">Metal-binding</keyword>
<evidence type="ECO:0000256" key="11">
    <source>
        <dbReference type="ARBA" id="ARBA00022842"/>
    </source>
</evidence>
<dbReference type="OMA" id="RVHHIGE"/>
<dbReference type="InterPro" id="IPR015795">
    <property type="entry name" value="Pyrv_Knase_C"/>
</dbReference>
<dbReference type="EC" id="2.7.1.40" evidence="5 14"/>
<evidence type="ECO:0000256" key="3">
    <source>
        <dbReference type="ARBA" id="ARBA00004997"/>
    </source>
</evidence>
<evidence type="ECO:0000259" key="16">
    <source>
        <dbReference type="Pfam" id="PF02887"/>
    </source>
</evidence>
<dbReference type="NCBIfam" id="NF004978">
    <property type="entry name" value="PRK06354.1"/>
    <property type="match status" value="1"/>
</dbReference>
<dbReference type="InterPro" id="IPR015806">
    <property type="entry name" value="Pyrv_Knase_insert_dom_sf"/>
</dbReference>
<name>A0A553NVG5_TIGCA</name>
<evidence type="ECO:0000256" key="14">
    <source>
        <dbReference type="RuleBase" id="RU000504"/>
    </source>
</evidence>